<dbReference type="Proteomes" id="UP001595926">
    <property type="component" value="Unassembled WGS sequence"/>
</dbReference>
<feature type="transmembrane region" description="Helical" evidence="1">
    <location>
        <begin position="250"/>
        <end position="268"/>
    </location>
</feature>
<gene>
    <name evidence="4" type="ORF">ACFPDQ_03575</name>
</gene>
<dbReference type="EC" id="2.3.1.-" evidence="4"/>
<evidence type="ECO:0000259" key="3">
    <source>
        <dbReference type="Pfam" id="PF19040"/>
    </source>
</evidence>
<dbReference type="Pfam" id="PF19040">
    <property type="entry name" value="SGNH"/>
    <property type="match status" value="1"/>
</dbReference>
<dbReference type="InterPro" id="IPR002656">
    <property type="entry name" value="Acyl_transf_3_dom"/>
</dbReference>
<accession>A0ABV9TBN3</accession>
<keyword evidence="4" id="KW-0808">Transferase</keyword>
<feature type="transmembrane region" description="Helical" evidence="1">
    <location>
        <begin position="170"/>
        <end position="187"/>
    </location>
</feature>
<sequence>MSHIKYRKDIDGLRALAIIPVILFHLDISWIRGGFLGVDIFFVISGYLISSIILRDLKTGTFSIKNFYLRRIRRISPALITVLLVSSIFAWIVLLPQDLLTYAKSVISTILSVSNLFFFYTLNFGYFSSDSNVIPLLHTWSLGIEEQFYFFWPIILIIVFKFKLNSSKKLFFICLSLLIISLILYFFSDAQYYYFPLTRAFELLFGCLIAIIINLGKPKFPKNEKTNSFFSFICFLFIIISLFADVKYGSVWPVIICIGTAGFIYLGANQKYFSFCHRIFSNRVLVSIGLISYSLYLWHWPIIAFINYLSIEKAILVDIVIIFLTFLLAILTYFFVEKPFRYRKSSLFKSFNLLIILPLLLCGLFFITIKEYPNAVFNNTNTSSTSDPNSLDKMINCWNRTPLELTKEDIEKCVNNKKTDVVLFRDSHAMASSHMVNIWLRQRDLSGVIFGTDALNTVNGMYNQNIKQKIQNIIDITHPKYIIFAGWWTYYTKDTMNGFNGLEEAIKTSLNNNIKTLLILDAPSLFEKKPYCSELKLSKILNINCDMPYKNVINEQKESLEQIKKIKKDFPSLEIIDIKKITCDKSTCFSAIENNPIYLDNTKMKWNYHNCHLNTFGSQIIGKLYMEKYGNPLN</sequence>
<dbReference type="Pfam" id="PF01757">
    <property type="entry name" value="Acyl_transf_3"/>
    <property type="match status" value="1"/>
</dbReference>
<feature type="transmembrane region" description="Helical" evidence="1">
    <location>
        <begin position="348"/>
        <end position="369"/>
    </location>
</feature>
<feature type="transmembrane region" description="Helical" evidence="1">
    <location>
        <begin position="227"/>
        <end position="244"/>
    </location>
</feature>
<keyword evidence="5" id="KW-1185">Reference proteome</keyword>
<dbReference type="EMBL" id="JBHSJH010000001">
    <property type="protein sequence ID" value="MFC4892124.1"/>
    <property type="molecule type" value="Genomic_DNA"/>
</dbReference>
<feature type="domain" description="Acyltransferase 3" evidence="2">
    <location>
        <begin position="8"/>
        <end position="333"/>
    </location>
</feature>
<protein>
    <submittedName>
        <fullName evidence="4">Acyltransferase family protein</fullName>
        <ecNumber evidence="4">2.3.1.-</ecNumber>
    </submittedName>
</protein>
<name>A0ABV9TBN3_9GAMM</name>
<feature type="transmembrane region" description="Helical" evidence="1">
    <location>
        <begin position="106"/>
        <end position="127"/>
    </location>
</feature>
<feature type="transmembrane region" description="Helical" evidence="1">
    <location>
        <begin position="75"/>
        <end position="94"/>
    </location>
</feature>
<dbReference type="PANTHER" id="PTHR23028">
    <property type="entry name" value="ACETYLTRANSFERASE"/>
    <property type="match status" value="1"/>
</dbReference>
<feature type="domain" description="SGNH" evidence="3">
    <location>
        <begin position="409"/>
        <end position="625"/>
    </location>
</feature>
<comment type="caution">
    <text evidence="4">The sequence shown here is derived from an EMBL/GenBank/DDBJ whole genome shotgun (WGS) entry which is preliminary data.</text>
</comment>
<evidence type="ECO:0000256" key="1">
    <source>
        <dbReference type="SAM" id="Phobius"/>
    </source>
</evidence>
<feature type="transmembrane region" description="Helical" evidence="1">
    <location>
        <begin position="193"/>
        <end position="215"/>
    </location>
</feature>
<organism evidence="4 5">
    <name type="scientific">Pseudofrancisella aestuarii</name>
    <dbReference type="NCBI Taxonomy" id="2670347"/>
    <lineage>
        <taxon>Bacteria</taxon>
        <taxon>Pseudomonadati</taxon>
        <taxon>Pseudomonadota</taxon>
        <taxon>Gammaproteobacteria</taxon>
        <taxon>Thiotrichales</taxon>
        <taxon>Francisellaceae</taxon>
        <taxon>Pseudofrancisella</taxon>
    </lineage>
</organism>
<reference evidence="5" key="1">
    <citation type="journal article" date="2019" name="Int. J. Syst. Evol. Microbiol.">
        <title>The Global Catalogue of Microorganisms (GCM) 10K type strain sequencing project: providing services to taxonomists for standard genome sequencing and annotation.</title>
        <authorList>
            <consortium name="The Broad Institute Genomics Platform"/>
            <consortium name="The Broad Institute Genome Sequencing Center for Infectious Disease"/>
            <person name="Wu L."/>
            <person name="Ma J."/>
        </authorList>
    </citation>
    <scope>NUCLEOTIDE SEQUENCE [LARGE SCALE GENOMIC DNA]</scope>
    <source>
        <strain evidence="5">CGMCC 1.13718</strain>
    </source>
</reference>
<dbReference type="InterPro" id="IPR050879">
    <property type="entry name" value="Acyltransferase_3"/>
</dbReference>
<evidence type="ECO:0000313" key="4">
    <source>
        <dbReference type="EMBL" id="MFC4892124.1"/>
    </source>
</evidence>
<keyword evidence="1" id="KW-0472">Membrane</keyword>
<keyword evidence="4" id="KW-0012">Acyltransferase</keyword>
<dbReference type="PANTHER" id="PTHR23028:SF53">
    <property type="entry name" value="ACYL_TRANSF_3 DOMAIN-CONTAINING PROTEIN"/>
    <property type="match status" value="1"/>
</dbReference>
<keyword evidence="1" id="KW-0812">Transmembrane</keyword>
<dbReference type="RefSeq" id="WP_377654503.1">
    <property type="nucleotide sequence ID" value="NZ_JBHSJH010000001.1"/>
</dbReference>
<feature type="transmembrane region" description="Helical" evidence="1">
    <location>
        <begin position="12"/>
        <end position="28"/>
    </location>
</feature>
<dbReference type="InterPro" id="IPR043968">
    <property type="entry name" value="SGNH"/>
</dbReference>
<evidence type="ECO:0000259" key="2">
    <source>
        <dbReference type="Pfam" id="PF01757"/>
    </source>
</evidence>
<feature type="transmembrane region" description="Helical" evidence="1">
    <location>
        <begin position="34"/>
        <end position="54"/>
    </location>
</feature>
<proteinExistence type="predicted"/>
<feature type="transmembrane region" description="Helical" evidence="1">
    <location>
        <begin position="314"/>
        <end position="336"/>
    </location>
</feature>
<evidence type="ECO:0000313" key="5">
    <source>
        <dbReference type="Proteomes" id="UP001595926"/>
    </source>
</evidence>
<feature type="transmembrane region" description="Helical" evidence="1">
    <location>
        <begin position="280"/>
        <end position="302"/>
    </location>
</feature>
<keyword evidence="1" id="KW-1133">Transmembrane helix</keyword>
<dbReference type="GO" id="GO:0016746">
    <property type="term" value="F:acyltransferase activity"/>
    <property type="evidence" value="ECO:0007669"/>
    <property type="project" value="UniProtKB-KW"/>
</dbReference>